<dbReference type="RefSeq" id="WP_379821749.1">
    <property type="nucleotide sequence ID" value="NZ_JBHUMD010000027.1"/>
</dbReference>
<dbReference type="InterPro" id="IPR036097">
    <property type="entry name" value="HisK_dim/P_sf"/>
</dbReference>
<organism evidence="7 8">
    <name type="scientific">Flavobacterium suzhouense</name>
    <dbReference type="NCBI Taxonomy" id="1529638"/>
    <lineage>
        <taxon>Bacteria</taxon>
        <taxon>Pseudomonadati</taxon>
        <taxon>Bacteroidota</taxon>
        <taxon>Flavobacteriia</taxon>
        <taxon>Flavobacteriales</taxon>
        <taxon>Flavobacteriaceae</taxon>
        <taxon>Flavobacterium</taxon>
    </lineage>
</organism>
<sequence length="1002" mass="115221">MKLFCNYILKILLLLLFSQQMLAQQNYNYQWFSADSKHLPQNSVKSITADKYGYIWLSTENGIVRYDGQNFNIYNSENTKGLSSNRMLLFTGSVAKDSIIILNERSETLLIHERAVKNMDTIKYRKKLYTLLSRDAYFQDYYKQRQKPLAISVKDRTYIFTQDSVSIYNSNYKLTQQKKHIFNQSDKFFVSSGDLYILNEKNEYSLFSEIHKSFQKFGYDFTKKIEIFSNNIAQQAFLFSDDKLFYLRKTNDHLTKELIFEGFNYKANNIVSAYYDEKNEVLYLGSSNKGLLVVKRNDFRHNIAPNEESNGNSNIYYALTQLGDNKILTSTGEIFSDKGEKSAIDIEKYSDKFAVLTDKNGNIWTKKLNSVYRFTKKSNFKKFNTWDLNRSARCIAKGANGNIYIGAYSQADKGALYTINPDEDSPVPQLISKIDFPPTEIVEVDGKTLWCGSWRGLYKFHLNTKKTERVKEISSTTHVRSIYASSPGEIWLGTYNNGFFLYRKGKFTHMPKDRYGYLLTTHCIIEDKEGVMWLTTNKGLFAAKKQDLFDYADNKTKTVYYNLYDKSLGFLNNEFNGGCTPCGVNVNQKTIFFPSMDGIVYFNPLSVHKRLPDSGIYLDEIEVDSTTHAYNNSKFVFDRHFGKIKFFISSPFFGNAYNQNIETRLEGPVVQNWTPMTETNVSFSTLPPGEYTLKIRKLSGFGSKYIYKDIQFSITPAFWQTGWFTVVLIALGLLVIYLSVKLRIRYIKHKNIQLEKQVVLRTEQLQSTVLTLRKTKEDLSVQVKNHKNLIKTITHDIKSPLKFIALTGKYLYNNLEKTGSVEKEDVKAIHTSSTQLYHFVDNFLEYAKETDLNNTESEPYSIRNLAEEKITFFKNIATAAKTKLYNYTDSSLFITINRHLLSIVLHNLLDNALKHTFDGSITITSSQKDNELSITVTDTGKGMSAEMVNFYNNLALGNKPSGKPTGMGLHMIIELLVIIGGSLYITSSEKGTTITINFMRPN</sequence>
<dbReference type="EMBL" id="JBHUMD010000027">
    <property type="protein sequence ID" value="MFD2603130.1"/>
    <property type="molecule type" value="Genomic_DNA"/>
</dbReference>
<keyword evidence="5" id="KW-0732">Signal</keyword>
<evidence type="ECO:0000259" key="6">
    <source>
        <dbReference type="PROSITE" id="PS50109"/>
    </source>
</evidence>
<dbReference type="Gene3D" id="2.130.10.10">
    <property type="entry name" value="YVTN repeat-like/Quinoprotein amine dehydrogenase"/>
    <property type="match status" value="2"/>
</dbReference>
<proteinExistence type="predicted"/>
<dbReference type="CDD" id="cd00082">
    <property type="entry name" value="HisKA"/>
    <property type="match status" value="1"/>
</dbReference>
<dbReference type="Pfam" id="PF07494">
    <property type="entry name" value="Reg_prop"/>
    <property type="match status" value="1"/>
</dbReference>
<feature type="chain" id="PRO_5045183255" description="histidine kinase" evidence="5">
    <location>
        <begin position="24"/>
        <end position="1002"/>
    </location>
</feature>
<dbReference type="SUPFAM" id="SSF55874">
    <property type="entry name" value="ATPase domain of HSP90 chaperone/DNA topoisomerase II/histidine kinase"/>
    <property type="match status" value="1"/>
</dbReference>
<evidence type="ECO:0000313" key="7">
    <source>
        <dbReference type="EMBL" id="MFD2603130.1"/>
    </source>
</evidence>
<dbReference type="InterPro" id="IPR036890">
    <property type="entry name" value="HATPase_C_sf"/>
</dbReference>
<feature type="domain" description="Histidine kinase" evidence="6">
    <location>
        <begin position="792"/>
        <end position="1002"/>
    </location>
</feature>
<dbReference type="InterPro" id="IPR003661">
    <property type="entry name" value="HisK_dim/P_dom"/>
</dbReference>
<dbReference type="InterPro" id="IPR015943">
    <property type="entry name" value="WD40/YVTN_repeat-like_dom_sf"/>
</dbReference>
<dbReference type="PANTHER" id="PTHR43547">
    <property type="entry name" value="TWO-COMPONENT HISTIDINE KINASE"/>
    <property type="match status" value="1"/>
</dbReference>
<dbReference type="InterPro" id="IPR003594">
    <property type="entry name" value="HATPase_dom"/>
</dbReference>
<evidence type="ECO:0000256" key="2">
    <source>
        <dbReference type="ARBA" id="ARBA00012438"/>
    </source>
</evidence>
<dbReference type="SMART" id="SM00387">
    <property type="entry name" value="HATPase_c"/>
    <property type="match status" value="1"/>
</dbReference>
<name>A0ABW5NW00_9FLAO</name>
<evidence type="ECO:0000256" key="3">
    <source>
        <dbReference type="ARBA" id="ARBA00022553"/>
    </source>
</evidence>
<accession>A0ABW5NW00</accession>
<keyword evidence="4" id="KW-1133">Transmembrane helix</keyword>
<dbReference type="GO" id="GO:0016301">
    <property type="term" value="F:kinase activity"/>
    <property type="evidence" value="ECO:0007669"/>
    <property type="project" value="UniProtKB-KW"/>
</dbReference>
<keyword evidence="7" id="KW-0418">Kinase</keyword>
<dbReference type="Gene3D" id="1.10.287.130">
    <property type="match status" value="1"/>
</dbReference>
<feature type="signal peptide" evidence="5">
    <location>
        <begin position="1"/>
        <end position="23"/>
    </location>
</feature>
<dbReference type="InterPro" id="IPR005467">
    <property type="entry name" value="His_kinase_dom"/>
</dbReference>
<keyword evidence="4" id="KW-0812">Transmembrane</keyword>
<dbReference type="SUPFAM" id="SSF101898">
    <property type="entry name" value="NHL repeat"/>
    <property type="match status" value="1"/>
</dbReference>
<keyword evidence="7" id="KW-0808">Transferase</keyword>
<keyword evidence="4" id="KW-0472">Membrane</keyword>
<dbReference type="InterPro" id="IPR011110">
    <property type="entry name" value="Reg_prop"/>
</dbReference>
<keyword evidence="3" id="KW-0597">Phosphoprotein</keyword>
<protein>
    <recommendedName>
        <fullName evidence="2">histidine kinase</fullName>
        <ecNumber evidence="2">2.7.13.3</ecNumber>
    </recommendedName>
</protein>
<feature type="transmembrane region" description="Helical" evidence="4">
    <location>
        <begin position="717"/>
        <end position="740"/>
    </location>
</feature>
<evidence type="ECO:0000256" key="4">
    <source>
        <dbReference type="SAM" id="Phobius"/>
    </source>
</evidence>
<dbReference type="PANTHER" id="PTHR43547:SF2">
    <property type="entry name" value="HYBRID SIGNAL TRANSDUCTION HISTIDINE KINASE C"/>
    <property type="match status" value="1"/>
</dbReference>
<evidence type="ECO:0000313" key="8">
    <source>
        <dbReference type="Proteomes" id="UP001597480"/>
    </source>
</evidence>
<dbReference type="Gene3D" id="3.30.565.10">
    <property type="entry name" value="Histidine kinase-like ATPase, C-terminal domain"/>
    <property type="match status" value="1"/>
</dbReference>
<gene>
    <name evidence="7" type="ORF">ACFSR3_13795</name>
</gene>
<evidence type="ECO:0000256" key="1">
    <source>
        <dbReference type="ARBA" id="ARBA00000085"/>
    </source>
</evidence>
<dbReference type="InterPro" id="IPR013783">
    <property type="entry name" value="Ig-like_fold"/>
</dbReference>
<comment type="caution">
    <text evidence="7">The sequence shown here is derived from an EMBL/GenBank/DDBJ whole genome shotgun (WGS) entry which is preliminary data.</text>
</comment>
<evidence type="ECO:0000256" key="5">
    <source>
        <dbReference type="SAM" id="SignalP"/>
    </source>
</evidence>
<dbReference type="SUPFAM" id="SSF47384">
    <property type="entry name" value="Homodimeric domain of signal transducing histidine kinase"/>
    <property type="match status" value="1"/>
</dbReference>
<comment type="catalytic activity">
    <reaction evidence="1">
        <text>ATP + protein L-histidine = ADP + protein N-phospho-L-histidine.</text>
        <dbReference type="EC" id="2.7.13.3"/>
    </reaction>
</comment>
<dbReference type="Proteomes" id="UP001597480">
    <property type="component" value="Unassembled WGS sequence"/>
</dbReference>
<dbReference type="PROSITE" id="PS50109">
    <property type="entry name" value="HIS_KIN"/>
    <property type="match status" value="1"/>
</dbReference>
<keyword evidence="8" id="KW-1185">Reference proteome</keyword>
<dbReference type="Gene3D" id="2.60.40.10">
    <property type="entry name" value="Immunoglobulins"/>
    <property type="match status" value="1"/>
</dbReference>
<dbReference type="EC" id="2.7.13.3" evidence="2"/>
<dbReference type="CDD" id="cd00075">
    <property type="entry name" value="HATPase"/>
    <property type="match status" value="1"/>
</dbReference>
<reference evidence="8" key="1">
    <citation type="journal article" date="2019" name="Int. J. Syst. Evol. Microbiol.">
        <title>The Global Catalogue of Microorganisms (GCM) 10K type strain sequencing project: providing services to taxonomists for standard genome sequencing and annotation.</title>
        <authorList>
            <consortium name="The Broad Institute Genomics Platform"/>
            <consortium name="The Broad Institute Genome Sequencing Center for Infectious Disease"/>
            <person name="Wu L."/>
            <person name="Ma J."/>
        </authorList>
    </citation>
    <scope>NUCLEOTIDE SEQUENCE [LARGE SCALE GENOMIC DNA]</scope>
    <source>
        <strain evidence="8">KCTC 42107</strain>
    </source>
</reference>
<dbReference type="Pfam" id="PF02518">
    <property type="entry name" value="HATPase_c"/>
    <property type="match status" value="1"/>
</dbReference>